<keyword evidence="2" id="KW-0808">Transferase</keyword>
<dbReference type="PATRIC" id="fig|1727163.4.peg.3413"/>
<dbReference type="CDD" id="cd04301">
    <property type="entry name" value="NAT_SF"/>
    <property type="match status" value="1"/>
</dbReference>
<dbReference type="InterPro" id="IPR000182">
    <property type="entry name" value="GNAT_dom"/>
</dbReference>
<name>A0A142ESA2_9BACT</name>
<dbReference type="OrthoDB" id="9796171at2"/>
<reference evidence="3" key="1">
    <citation type="submission" date="2015-09" db="EMBL/GenBank/DDBJ databases">
        <title>Complete sequence of Algoriphagus sp. M8-2.</title>
        <authorList>
            <person name="Shintani M."/>
        </authorList>
    </citation>
    <scope>NUCLEOTIDE SEQUENCE [LARGE SCALE GENOMIC DNA]</scope>
    <source>
        <strain evidence="3">M8-2</strain>
    </source>
</reference>
<dbReference type="EMBL" id="CP012836">
    <property type="protein sequence ID" value="AMQ58007.1"/>
    <property type="molecule type" value="Genomic_DNA"/>
</dbReference>
<dbReference type="Pfam" id="PF13673">
    <property type="entry name" value="Acetyltransf_10"/>
    <property type="match status" value="1"/>
</dbReference>
<evidence type="ECO:0000313" key="3">
    <source>
        <dbReference type="Proteomes" id="UP000073816"/>
    </source>
</evidence>
<dbReference type="RefSeq" id="WP_067549934.1">
    <property type="nucleotide sequence ID" value="NZ_CP012836.1"/>
</dbReference>
<accession>A0A142ESA2</accession>
<dbReference type="PROSITE" id="PS51186">
    <property type="entry name" value="GNAT"/>
    <property type="match status" value="1"/>
</dbReference>
<dbReference type="Gene3D" id="3.40.630.30">
    <property type="match status" value="1"/>
</dbReference>
<evidence type="ECO:0000313" key="2">
    <source>
        <dbReference type="EMBL" id="AMQ58007.1"/>
    </source>
</evidence>
<feature type="domain" description="N-acetyltransferase" evidence="1">
    <location>
        <begin position="3"/>
        <end position="144"/>
    </location>
</feature>
<evidence type="ECO:0000259" key="1">
    <source>
        <dbReference type="PROSITE" id="PS51186"/>
    </source>
</evidence>
<protein>
    <submittedName>
        <fullName evidence="2">GNAT family acetyltransferase</fullName>
    </submittedName>
</protein>
<dbReference type="SUPFAM" id="SSF55729">
    <property type="entry name" value="Acyl-CoA N-acyltransferases (Nat)"/>
    <property type="match status" value="1"/>
</dbReference>
<organism evidence="2 3">
    <name type="scientific">Algoriphagus sanaruensis</name>
    <dbReference type="NCBI Taxonomy" id="1727163"/>
    <lineage>
        <taxon>Bacteria</taxon>
        <taxon>Pseudomonadati</taxon>
        <taxon>Bacteroidota</taxon>
        <taxon>Cytophagia</taxon>
        <taxon>Cytophagales</taxon>
        <taxon>Cyclobacteriaceae</taxon>
        <taxon>Algoriphagus</taxon>
    </lineage>
</organism>
<dbReference type="KEGG" id="alm:AO498_16255"/>
<keyword evidence="3" id="KW-1185">Reference proteome</keyword>
<dbReference type="InterPro" id="IPR016181">
    <property type="entry name" value="Acyl_CoA_acyltransferase"/>
</dbReference>
<gene>
    <name evidence="2" type="ORF">AO498_16255</name>
</gene>
<proteinExistence type="predicted"/>
<sequence>MNLSVEKITDKEGLEEAFKIRTKVFVEEQGVSSEDEKDQFDATASHFLAKKDGLPVGTARWRFTDKGIKLERFAVLSEARGNGIGKVLVRAVLDDIGSHPEAHAKIKYLHAQLDAVSLYAHFGFEKVGEMFEECDILHFKMELA</sequence>
<dbReference type="GO" id="GO:0016747">
    <property type="term" value="F:acyltransferase activity, transferring groups other than amino-acyl groups"/>
    <property type="evidence" value="ECO:0007669"/>
    <property type="project" value="InterPro"/>
</dbReference>
<dbReference type="STRING" id="1727163.AO498_16255"/>
<dbReference type="Proteomes" id="UP000073816">
    <property type="component" value="Chromosome"/>
</dbReference>
<reference evidence="2 3" key="2">
    <citation type="journal article" date="2016" name="Genome Announc.">
        <title>Complete Genome Sequence of Algoriphagus sp. Strain M8-2, Isolated from a Brackish Lake.</title>
        <authorList>
            <person name="Muraguchi Y."/>
            <person name="Kushimoto K."/>
            <person name="Ohtsubo Y."/>
            <person name="Suzuki T."/>
            <person name="Dohra H."/>
            <person name="Kimbara K."/>
            <person name="Shintani M."/>
        </authorList>
    </citation>
    <scope>NUCLEOTIDE SEQUENCE [LARGE SCALE GENOMIC DNA]</scope>
    <source>
        <strain evidence="2 3">M8-2</strain>
    </source>
</reference>
<dbReference type="AlphaFoldDB" id="A0A142ESA2"/>